<evidence type="ECO:0000313" key="4">
    <source>
        <dbReference type="EMBL" id="CAL6082844.1"/>
    </source>
</evidence>
<keyword evidence="3" id="KW-0238">DNA-binding</keyword>
<dbReference type="InterPro" id="IPR009057">
    <property type="entry name" value="Homeodomain-like_sf"/>
</dbReference>
<protein>
    <submittedName>
        <fullName evidence="3">Homeobox-like domain superfamily</fullName>
    </submittedName>
    <submittedName>
        <fullName evidence="4">Homeobox-like_domain superfamily</fullName>
    </submittedName>
</protein>
<reference evidence="4 5" key="2">
    <citation type="submission" date="2024-07" db="EMBL/GenBank/DDBJ databases">
        <authorList>
            <person name="Akdeniz Z."/>
        </authorList>
    </citation>
    <scope>NUCLEOTIDE SEQUENCE [LARGE SCALE GENOMIC DNA]</scope>
</reference>
<proteinExistence type="predicted"/>
<accession>A0AA86N4Z7</accession>
<feature type="domain" description="Myb-like" evidence="2">
    <location>
        <begin position="24"/>
        <end position="78"/>
    </location>
</feature>
<comment type="caution">
    <text evidence="3">The sequence shown here is derived from an EMBL/GenBank/DDBJ whole genome shotgun (WGS) entry which is preliminary data.</text>
</comment>
<evidence type="ECO:0000259" key="2">
    <source>
        <dbReference type="PROSITE" id="PS50090"/>
    </source>
</evidence>
<name>A0AA86N4Z7_9EUKA</name>
<keyword evidence="3" id="KW-0371">Homeobox</keyword>
<dbReference type="EMBL" id="CAXDID020000368">
    <property type="protein sequence ID" value="CAL6082844.1"/>
    <property type="molecule type" value="Genomic_DNA"/>
</dbReference>
<dbReference type="AlphaFoldDB" id="A0AA86N4Z7"/>
<keyword evidence="5" id="KW-1185">Reference proteome</keyword>
<dbReference type="SUPFAM" id="SSF46689">
    <property type="entry name" value="Homeodomain-like"/>
    <property type="match status" value="1"/>
</dbReference>
<gene>
    <name evidence="3" type="ORF">HINF_LOCUS595</name>
    <name evidence="4" type="ORF">HINF_LOCUS61438</name>
</gene>
<evidence type="ECO:0000313" key="5">
    <source>
        <dbReference type="Proteomes" id="UP001642409"/>
    </source>
</evidence>
<evidence type="ECO:0000313" key="3">
    <source>
        <dbReference type="EMBL" id="CAI9912950.1"/>
    </source>
</evidence>
<dbReference type="InterPro" id="IPR001005">
    <property type="entry name" value="SANT/Myb"/>
</dbReference>
<organism evidence="3">
    <name type="scientific">Hexamita inflata</name>
    <dbReference type="NCBI Taxonomy" id="28002"/>
    <lineage>
        <taxon>Eukaryota</taxon>
        <taxon>Metamonada</taxon>
        <taxon>Diplomonadida</taxon>
        <taxon>Hexamitidae</taxon>
        <taxon>Hexamitinae</taxon>
        <taxon>Hexamita</taxon>
    </lineage>
</organism>
<reference evidence="3" key="1">
    <citation type="submission" date="2023-06" db="EMBL/GenBank/DDBJ databases">
        <authorList>
            <person name="Kurt Z."/>
        </authorList>
    </citation>
    <scope>NUCLEOTIDE SEQUENCE</scope>
</reference>
<sequence>MKPVGNKQFNGFSVQVRSSQQSQTQTHIKKPWNDADVQKLKNLVREYELSGQRTDWEKISTILGQPSARCKEKYAHIVGNSWDVEIESLMVSQIRAALRAGDNNINFQVLEQRVNRPAGQIQARFNQVALNYFTEEDLAQMLAELDNQDSKKLKFKALEKITGFPAGICFQKFALEFKKIDFGADMAEKLNDEKILEIQKQSGIRKCYLKYFLRQE</sequence>
<dbReference type="EMBL" id="CATOUU010000011">
    <property type="protein sequence ID" value="CAI9912950.1"/>
    <property type="molecule type" value="Genomic_DNA"/>
</dbReference>
<feature type="compositionally biased region" description="Low complexity" evidence="1">
    <location>
        <begin position="13"/>
        <end position="26"/>
    </location>
</feature>
<dbReference type="GO" id="GO:0003677">
    <property type="term" value="F:DNA binding"/>
    <property type="evidence" value="ECO:0007669"/>
    <property type="project" value="UniProtKB-KW"/>
</dbReference>
<dbReference type="PROSITE" id="PS50090">
    <property type="entry name" value="MYB_LIKE"/>
    <property type="match status" value="1"/>
</dbReference>
<feature type="region of interest" description="Disordered" evidence="1">
    <location>
        <begin position="1"/>
        <end position="29"/>
    </location>
</feature>
<evidence type="ECO:0000256" key="1">
    <source>
        <dbReference type="SAM" id="MobiDB-lite"/>
    </source>
</evidence>
<dbReference type="Proteomes" id="UP001642409">
    <property type="component" value="Unassembled WGS sequence"/>
</dbReference>